<sequence>MRESLKSVLLFIFFLFVLNSLMAQDENALPEEETAVPEVGISIADPVEEKESGSLSVFLDKRLIFALSATEGGFGFGGTANGQYIFPFHLGVGLEAGYYSFRSDIDQDGVRAVGGFSLIPIYATVSFNIPILENFYITPILKGGGAFARARINGWLGGNSFAPMFEGGVRVKAYMRGGLLIQGGIFYTGMIEASGLFSILSIGMGFGL</sequence>
<protein>
    <submittedName>
        <fullName evidence="1">Uncharacterized protein</fullName>
    </submittedName>
</protein>
<gene>
    <name evidence="1" type="ORF">HNR50_000051</name>
</gene>
<evidence type="ECO:0000313" key="2">
    <source>
        <dbReference type="Proteomes" id="UP000587760"/>
    </source>
</evidence>
<accession>A0A841R6M0</accession>
<reference evidence="1 2" key="1">
    <citation type="submission" date="2020-08" db="EMBL/GenBank/DDBJ databases">
        <title>Genomic Encyclopedia of Type Strains, Phase IV (KMG-IV): sequencing the most valuable type-strain genomes for metagenomic binning, comparative biology and taxonomic classification.</title>
        <authorList>
            <person name="Goeker M."/>
        </authorList>
    </citation>
    <scope>NUCLEOTIDE SEQUENCE [LARGE SCALE GENOMIC DNA]</scope>
    <source>
        <strain evidence="1 2">DSM 2461</strain>
    </source>
</reference>
<keyword evidence="2" id="KW-1185">Reference proteome</keyword>
<evidence type="ECO:0000313" key="1">
    <source>
        <dbReference type="EMBL" id="MBB6478418.1"/>
    </source>
</evidence>
<comment type="caution">
    <text evidence="1">The sequence shown here is derived from an EMBL/GenBank/DDBJ whole genome shotgun (WGS) entry which is preliminary data.</text>
</comment>
<dbReference type="RefSeq" id="WP_184742240.1">
    <property type="nucleotide sequence ID" value="NZ_JACHGJ010000001.1"/>
</dbReference>
<dbReference type="Proteomes" id="UP000587760">
    <property type="component" value="Unassembled WGS sequence"/>
</dbReference>
<dbReference type="AlphaFoldDB" id="A0A841R6M0"/>
<name>A0A841R6M0_9SPIO</name>
<dbReference type="EMBL" id="JACHGJ010000001">
    <property type="protein sequence ID" value="MBB6478418.1"/>
    <property type="molecule type" value="Genomic_DNA"/>
</dbReference>
<proteinExistence type="predicted"/>
<organism evidence="1 2">
    <name type="scientific">Spirochaeta isovalerica</name>
    <dbReference type="NCBI Taxonomy" id="150"/>
    <lineage>
        <taxon>Bacteria</taxon>
        <taxon>Pseudomonadati</taxon>
        <taxon>Spirochaetota</taxon>
        <taxon>Spirochaetia</taxon>
        <taxon>Spirochaetales</taxon>
        <taxon>Spirochaetaceae</taxon>
        <taxon>Spirochaeta</taxon>
    </lineage>
</organism>